<comment type="cofactor">
    <cofactor evidence="1 10">
        <name>Ca(2+)</name>
        <dbReference type="ChEBI" id="CHEBI:29108"/>
    </cofactor>
</comment>
<comment type="similarity">
    <text evidence="3 11">Belongs to the glycosyl hydrolase 47 family.</text>
</comment>
<dbReference type="EMBL" id="GL833136">
    <property type="protein sequence ID" value="EGB06148.1"/>
    <property type="molecule type" value="Genomic_DNA"/>
</dbReference>
<dbReference type="InParanoid" id="F0YF85"/>
<feature type="binding site" evidence="10">
    <location>
        <position position="97"/>
    </location>
    <ligand>
        <name>Ca(2+)</name>
        <dbReference type="ChEBI" id="CHEBI:29108"/>
    </ligand>
</feature>
<evidence type="ECO:0000256" key="1">
    <source>
        <dbReference type="ARBA" id="ARBA00001913"/>
    </source>
</evidence>
<evidence type="ECO:0000256" key="5">
    <source>
        <dbReference type="ARBA" id="ARBA00022801"/>
    </source>
</evidence>
<keyword evidence="13" id="KW-1185">Reference proteome</keyword>
<dbReference type="GO" id="GO:0005509">
    <property type="term" value="F:calcium ion binding"/>
    <property type="evidence" value="ECO:0007669"/>
    <property type="project" value="InterPro"/>
</dbReference>
<dbReference type="InterPro" id="IPR012341">
    <property type="entry name" value="6hp_glycosidase-like_sf"/>
</dbReference>
<protein>
    <recommendedName>
        <fullName evidence="11">alpha-1,2-Mannosidase</fullName>
        <ecNumber evidence="11">3.2.1.-</ecNumber>
    </recommendedName>
</protein>
<dbReference type="GO" id="GO:0004571">
    <property type="term" value="F:mannosyl-oligosaccharide 1,2-alpha-mannosidase activity"/>
    <property type="evidence" value="ECO:0007669"/>
    <property type="project" value="UniProtKB-EC"/>
</dbReference>
<evidence type="ECO:0000256" key="3">
    <source>
        <dbReference type="ARBA" id="ARBA00007658"/>
    </source>
</evidence>
<evidence type="ECO:0000256" key="9">
    <source>
        <dbReference type="ARBA" id="ARBA00048605"/>
    </source>
</evidence>
<dbReference type="GO" id="GO:0005783">
    <property type="term" value="C:endoplasmic reticulum"/>
    <property type="evidence" value="ECO:0007669"/>
    <property type="project" value="TreeGrafter"/>
</dbReference>
<dbReference type="Gene3D" id="1.50.10.10">
    <property type="match status" value="1"/>
</dbReference>
<evidence type="ECO:0000313" key="12">
    <source>
        <dbReference type="EMBL" id="EGB06148.1"/>
    </source>
</evidence>
<comment type="catalytic activity">
    <reaction evidence="8">
        <text>N(4)-(alpha-D-Man-(1-&gt;2)-alpha-D-Man-(1-&gt;2)-alpha-D-Man-(1-&gt;3)-[alpha-D-Man-(1-&gt;3)-[alpha-D-Man-(1-&gt;2)-alpha-D-Man-(1-&gt;6)]-alpha-D-Man-(1-&gt;6)]-beta-D-Man-(1-&gt;4)-beta-D-GlcNAc-(1-&gt;4)-beta-D-GlcNAc)-L-asparaginyl-[protein] (N-glucan mannose isomer 8A1,2,3B1,3) + 3 H2O = N(4)-(alpha-D-Man-(1-&gt;3)-[alpha-D-Man-(1-&gt;3)-[alpha-D-Man-(1-&gt;6)]-alpha-D-Man-(1-&gt;6)]-beta-D-Man-(1-&gt;4)-beta-D-GlcNAc-(1-&gt;4)-beta-D-GlcNAc)-L-asparaginyl-[protein] (N-glucan mannose isomer 5A1,2) + 3 beta-D-mannose</text>
        <dbReference type="Rhea" id="RHEA:56028"/>
        <dbReference type="Rhea" id="RHEA-COMP:14358"/>
        <dbReference type="Rhea" id="RHEA-COMP:14367"/>
        <dbReference type="ChEBI" id="CHEBI:15377"/>
        <dbReference type="ChEBI" id="CHEBI:28563"/>
        <dbReference type="ChEBI" id="CHEBI:59087"/>
        <dbReference type="ChEBI" id="CHEBI:60628"/>
        <dbReference type="EC" id="3.2.1.113"/>
    </reaction>
</comment>
<evidence type="ECO:0000256" key="8">
    <source>
        <dbReference type="ARBA" id="ARBA00047669"/>
    </source>
</evidence>
<evidence type="ECO:0000256" key="10">
    <source>
        <dbReference type="PIRSR" id="PIRSR601382-2"/>
    </source>
</evidence>
<organism evidence="13">
    <name type="scientific">Aureococcus anophagefferens</name>
    <name type="common">Harmful bloom alga</name>
    <dbReference type="NCBI Taxonomy" id="44056"/>
    <lineage>
        <taxon>Eukaryota</taxon>
        <taxon>Sar</taxon>
        <taxon>Stramenopiles</taxon>
        <taxon>Ochrophyta</taxon>
        <taxon>Pelagophyceae</taxon>
        <taxon>Pelagomonadales</taxon>
        <taxon>Pelagomonadaceae</taxon>
        <taxon>Aureococcus</taxon>
    </lineage>
</organism>
<dbReference type="InterPro" id="IPR001382">
    <property type="entry name" value="Glyco_hydro_47"/>
</dbReference>
<evidence type="ECO:0000313" key="13">
    <source>
        <dbReference type="Proteomes" id="UP000002729"/>
    </source>
</evidence>
<dbReference type="GO" id="GO:0005975">
    <property type="term" value="P:carbohydrate metabolic process"/>
    <property type="evidence" value="ECO:0007669"/>
    <property type="project" value="InterPro"/>
</dbReference>
<keyword evidence="5 11" id="KW-0378">Hydrolase</keyword>
<dbReference type="RefSeq" id="XP_009039103.1">
    <property type="nucleotide sequence ID" value="XM_009040855.1"/>
</dbReference>
<dbReference type="GeneID" id="20218614"/>
<evidence type="ECO:0000256" key="11">
    <source>
        <dbReference type="RuleBase" id="RU361193"/>
    </source>
</evidence>
<dbReference type="KEGG" id="aaf:AURANDRAFT_16190"/>
<keyword evidence="4 10" id="KW-0479">Metal-binding</keyword>
<accession>F0YF85</accession>
<feature type="non-terminal residue" evidence="12">
    <location>
        <position position="1"/>
    </location>
</feature>
<dbReference type="Pfam" id="PF01532">
    <property type="entry name" value="Glyco_hydro_47"/>
    <property type="match status" value="1"/>
</dbReference>
<dbReference type="InterPro" id="IPR036026">
    <property type="entry name" value="Seven-hairpin_glycosidases"/>
</dbReference>
<feature type="non-terminal residue" evidence="12">
    <location>
        <position position="102"/>
    </location>
</feature>
<evidence type="ECO:0000256" key="7">
    <source>
        <dbReference type="ARBA" id="ARBA00023157"/>
    </source>
</evidence>
<gene>
    <name evidence="12" type="ORF">AURANDRAFT_16190</name>
</gene>
<dbReference type="GO" id="GO:0016020">
    <property type="term" value="C:membrane"/>
    <property type="evidence" value="ECO:0007669"/>
    <property type="project" value="InterPro"/>
</dbReference>
<dbReference type="PANTHER" id="PTHR11742:SF55">
    <property type="entry name" value="ENDOPLASMIC RETICULUM MANNOSYL-OLIGOSACCHARIDE 1,2-ALPHA-MANNOSIDASE"/>
    <property type="match status" value="1"/>
</dbReference>
<keyword evidence="11" id="KW-0326">Glycosidase</keyword>
<dbReference type="eggNOG" id="KOG2431">
    <property type="taxonomic scope" value="Eukaryota"/>
</dbReference>
<dbReference type="EC" id="3.2.1.-" evidence="11"/>
<name>F0YF85_AURAN</name>
<evidence type="ECO:0000256" key="6">
    <source>
        <dbReference type="ARBA" id="ARBA00022837"/>
    </source>
</evidence>
<comment type="catalytic activity">
    <reaction evidence="9">
        <text>N(4)-(alpha-D-Man-(1-&gt;2)-alpha-D-Man-(1-&gt;2)-alpha-D-Man-(1-&gt;3)-[alpha-D-Man-(1-&gt;2)-alpha-D-Man-(1-&gt;3)-[alpha-D-Man-(1-&gt;2)-alpha-D-Man-(1-&gt;6)]-alpha-D-Man-(1-&gt;6)]-beta-D-Man-(1-&gt;4)-beta-D-GlcNAc-(1-&gt;4)-beta-D-GlcNAc)-L-asparaginyl-[protein] (N-glucan mannose isomer 9A1,2,3B1,2,3) + 4 H2O = N(4)-(alpha-D-Man-(1-&gt;3)-[alpha-D-Man-(1-&gt;3)-[alpha-D-Man-(1-&gt;6)]-alpha-D-Man-(1-&gt;6)]-beta-D-Man-(1-&gt;4)-beta-D-GlcNAc-(1-&gt;4)-beta-D-GlcNAc)-L-asparaginyl-[protein] (N-glucan mannose isomer 5A1,2) + 4 beta-D-mannose</text>
        <dbReference type="Rhea" id="RHEA:56008"/>
        <dbReference type="Rhea" id="RHEA-COMP:14356"/>
        <dbReference type="Rhea" id="RHEA-COMP:14367"/>
        <dbReference type="ChEBI" id="CHEBI:15377"/>
        <dbReference type="ChEBI" id="CHEBI:28563"/>
        <dbReference type="ChEBI" id="CHEBI:59087"/>
        <dbReference type="ChEBI" id="CHEBI:139493"/>
        <dbReference type="EC" id="3.2.1.113"/>
    </reaction>
</comment>
<dbReference type="Proteomes" id="UP000002729">
    <property type="component" value="Unassembled WGS sequence"/>
</dbReference>
<dbReference type="PANTHER" id="PTHR11742">
    <property type="entry name" value="MANNOSYL-OLIGOSACCHARIDE ALPHA-1,2-MANNOSIDASE-RELATED"/>
    <property type="match status" value="1"/>
</dbReference>
<comment type="pathway">
    <text evidence="2">Protein modification; protein glycosylation.</text>
</comment>
<dbReference type="OMA" id="CRTEIAY"/>
<sequence length="102" mass="11872">VDPRYGLRPEYVESLFVLYRVTGDDVYRRRGWAFFEALVARCRVPGGGFAGLNDVSAERGGRDDDMPSFFLAETLKYLYLLFSDRDYYPLEDWVFTTEAHLI</sequence>
<evidence type="ECO:0000256" key="4">
    <source>
        <dbReference type="ARBA" id="ARBA00022723"/>
    </source>
</evidence>
<keyword evidence="6 10" id="KW-0106">Calcium</keyword>
<reference evidence="12 13" key="1">
    <citation type="journal article" date="2011" name="Proc. Natl. Acad. Sci. U.S.A.">
        <title>Niche of harmful alga Aureococcus anophagefferens revealed through ecogenomics.</title>
        <authorList>
            <person name="Gobler C.J."/>
            <person name="Berry D.L."/>
            <person name="Dyhrman S.T."/>
            <person name="Wilhelm S.W."/>
            <person name="Salamov A."/>
            <person name="Lobanov A.V."/>
            <person name="Zhang Y."/>
            <person name="Collier J.L."/>
            <person name="Wurch L.L."/>
            <person name="Kustka A.B."/>
            <person name="Dill B.D."/>
            <person name="Shah M."/>
            <person name="VerBerkmoes N.C."/>
            <person name="Kuo A."/>
            <person name="Terry A."/>
            <person name="Pangilinan J."/>
            <person name="Lindquist E.A."/>
            <person name="Lucas S."/>
            <person name="Paulsen I.T."/>
            <person name="Hattenrath-Lehmann T.K."/>
            <person name="Talmage S.C."/>
            <person name="Walker E.A."/>
            <person name="Koch F."/>
            <person name="Burson A.M."/>
            <person name="Marcoval M.A."/>
            <person name="Tang Y.Z."/>
            <person name="Lecleir G.R."/>
            <person name="Coyne K.J."/>
            <person name="Berg G.M."/>
            <person name="Bertrand E.M."/>
            <person name="Saito M.A."/>
            <person name="Gladyshev V.N."/>
            <person name="Grigoriev I.V."/>
        </authorList>
    </citation>
    <scope>NUCLEOTIDE SEQUENCE [LARGE SCALE GENOMIC DNA]</scope>
    <source>
        <strain evidence="13">CCMP 1984</strain>
    </source>
</reference>
<dbReference type="AlphaFoldDB" id="F0YF85"/>
<dbReference type="InterPro" id="IPR050749">
    <property type="entry name" value="Glycosyl_Hydrolase_47"/>
</dbReference>
<dbReference type="PRINTS" id="PR00747">
    <property type="entry name" value="GLYHDRLASE47"/>
</dbReference>
<evidence type="ECO:0000256" key="2">
    <source>
        <dbReference type="ARBA" id="ARBA00004922"/>
    </source>
</evidence>
<keyword evidence="7" id="KW-1015">Disulfide bond</keyword>
<proteinExistence type="inferred from homology"/>
<dbReference type="SUPFAM" id="SSF48225">
    <property type="entry name" value="Seven-hairpin glycosidases"/>
    <property type="match status" value="1"/>
</dbReference>
<dbReference type="OrthoDB" id="8118055at2759"/>